<name>A0A6S7AFG3_9BURK</name>
<dbReference type="Gene3D" id="3.90.1150.10">
    <property type="entry name" value="Aspartate Aminotransferase, domain 1"/>
    <property type="match status" value="1"/>
</dbReference>
<keyword evidence="2" id="KW-1185">Reference proteome</keyword>
<gene>
    <name evidence="1" type="ORF">LMG26690_04686</name>
</gene>
<proteinExistence type="predicted"/>
<protein>
    <submittedName>
        <fullName evidence="1">Uncharacterized protein</fullName>
    </submittedName>
</protein>
<organism evidence="1 2">
    <name type="scientific">Achromobacter animicus</name>
    <dbReference type="NCBI Taxonomy" id="1389935"/>
    <lineage>
        <taxon>Bacteria</taxon>
        <taxon>Pseudomonadati</taxon>
        <taxon>Pseudomonadota</taxon>
        <taxon>Betaproteobacteria</taxon>
        <taxon>Burkholderiales</taxon>
        <taxon>Alcaligenaceae</taxon>
        <taxon>Achromobacter</taxon>
    </lineage>
</organism>
<reference evidence="1 2" key="1">
    <citation type="submission" date="2020-04" db="EMBL/GenBank/DDBJ databases">
        <authorList>
            <person name="De Canck E."/>
        </authorList>
    </citation>
    <scope>NUCLEOTIDE SEQUENCE [LARGE SCALE GENOMIC DNA]</scope>
    <source>
        <strain evidence="1 2">LMG 26690</strain>
    </source>
</reference>
<accession>A0A6S7AFG3</accession>
<sequence length="43" mass="4968">MNIRDTSHPARLSPFELKDELFKLAGRITNRLMLDVGRAARTR</sequence>
<dbReference type="Proteomes" id="UP000494214">
    <property type="component" value="Unassembled WGS sequence"/>
</dbReference>
<dbReference type="AlphaFoldDB" id="A0A6S7AFG3"/>
<dbReference type="RefSeq" id="WP_286940046.1">
    <property type="nucleotide sequence ID" value="NZ_CADIJM010000014.1"/>
</dbReference>
<evidence type="ECO:0000313" key="2">
    <source>
        <dbReference type="Proteomes" id="UP000494214"/>
    </source>
</evidence>
<evidence type="ECO:0000313" key="1">
    <source>
        <dbReference type="EMBL" id="CAB3729902.1"/>
    </source>
</evidence>
<dbReference type="InterPro" id="IPR015422">
    <property type="entry name" value="PyrdxlP-dep_Trfase_small"/>
</dbReference>
<dbReference type="EMBL" id="CADIJM010000014">
    <property type="protein sequence ID" value="CAB3729902.1"/>
    <property type="molecule type" value="Genomic_DNA"/>
</dbReference>